<proteinExistence type="predicted"/>
<accession>A0A1F7FEM4</accession>
<evidence type="ECO:0000313" key="2">
    <source>
        <dbReference type="Proteomes" id="UP000179243"/>
    </source>
</evidence>
<reference evidence="1 2" key="1">
    <citation type="journal article" date="2016" name="Nat. Commun.">
        <title>Thousands of microbial genomes shed light on interconnected biogeochemical processes in an aquifer system.</title>
        <authorList>
            <person name="Anantharaman K."/>
            <person name="Brown C.T."/>
            <person name="Hug L.A."/>
            <person name="Sharon I."/>
            <person name="Castelle C.J."/>
            <person name="Probst A.J."/>
            <person name="Thomas B.C."/>
            <person name="Singh A."/>
            <person name="Wilkins M.J."/>
            <person name="Karaoz U."/>
            <person name="Brodie E.L."/>
            <person name="Williams K.H."/>
            <person name="Hubbard S.S."/>
            <person name="Banfield J.F."/>
        </authorList>
    </citation>
    <scope>NUCLEOTIDE SEQUENCE [LARGE SCALE GENOMIC DNA]</scope>
</reference>
<dbReference type="SUPFAM" id="SSF52172">
    <property type="entry name" value="CheY-like"/>
    <property type="match status" value="1"/>
</dbReference>
<evidence type="ECO:0000313" key="1">
    <source>
        <dbReference type="EMBL" id="OGK05150.1"/>
    </source>
</evidence>
<evidence type="ECO:0008006" key="3">
    <source>
        <dbReference type="Google" id="ProtNLM"/>
    </source>
</evidence>
<dbReference type="InterPro" id="IPR011006">
    <property type="entry name" value="CheY-like_superfamily"/>
</dbReference>
<dbReference type="EMBL" id="MFYX01000060">
    <property type="protein sequence ID" value="OGK05150.1"/>
    <property type="molecule type" value="Genomic_DNA"/>
</dbReference>
<name>A0A1F7FEM4_UNCRA</name>
<sequence>MTVGISGGLRRFHQTRALSASSGALSSIKDWVKALKFSFVEVGPSLEVDYMLFSATPKGEGGKNVEWNCSKVKGAKPDAEATNIFDEKGRNIKAVISDVVLPDGTGISFYENHVEPRRFNTPVVFVSGYADDRSEYAKIRKKGYGFLPKPYTMSALLSTLHAALHLSSRTEGLEGDTI</sequence>
<dbReference type="Gene3D" id="3.40.50.2300">
    <property type="match status" value="1"/>
</dbReference>
<dbReference type="CDD" id="cd00156">
    <property type="entry name" value="REC"/>
    <property type="match status" value="1"/>
</dbReference>
<organism evidence="1 2">
    <name type="scientific">Candidatus Raymondbacteria bacterium RIFOXYD12_FULL_49_13</name>
    <dbReference type="NCBI Taxonomy" id="1817890"/>
    <lineage>
        <taxon>Bacteria</taxon>
        <taxon>Raymondiibacteriota</taxon>
    </lineage>
</organism>
<gene>
    <name evidence="1" type="ORF">A2519_11415</name>
</gene>
<dbReference type="AlphaFoldDB" id="A0A1F7FEM4"/>
<comment type="caution">
    <text evidence="1">The sequence shown here is derived from an EMBL/GenBank/DDBJ whole genome shotgun (WGS) entry which is preliminary data.</text>
</comment>
<protein>
    <recommendedName>
        <fullName evidence="3">Response regulatory domain-containing protein</fullName>
    </recommendedName>
</protein>
<dbReference type="Proteomes" id="UP000179243">
    <property type="component" value="Unassembled WGS sequence"/>
</dbReference>